<evidence type="ECO:0000313" key="5">
    <source>
        <dbReference type="EMBL" id="MFD1176105.1"/>
    </source>
</evidence>
<dbReference type="PANTHER" id="PTHR30619:SF7">
    <property type="entry name" value="BETA-LACTAMASE DOMAIN PROTEIN"/>
    <property type="match status" value="1"/>
</dbReference>
<evidence type="ECO:0000256" key="1">
    <source>
        <dbReference type="ARBA" id="ARBA00034221"/>
    </source>
</evidence>
<evidence type="ECO:0000259" key="4">
    <source>
        <dbReference type="SMART" id="SM00849"/>
    </source>
</evidence>
<dbReference type="PANTHER" id="PTHR30619">
    <property type="entry name" value="DNA INTERNALIZATION/COMPETENCE PROTEIN COMEC/REC2"/>
    <property type="match status" value="1"/>
</dbReference>
<dbReference type="InterPro" id="IPR036866">
    <property type="entry name" value="RibonucZ/Hydroxyglut_hydro"/>
</dbReference>
<evidence type="ECO:0000256" key="2">
    <source>
        <dbReference type="ARBA" id="ARBA00034301"/>
    </source>
</evidence>
<comment type="caution">
    <text evidence="5">The sequence shown here is derived from an EMBL/GenBank/DDBJ whole genome shotgun (WGS) entry which is preliminary data.</text>
</comment>
<gene>
    <name evidence="5" type="ORF">ACFQ3W_07315</name>
</gene>
<evidence type="ECO:0000256" key="3">
    <source>
        <dbReference type="ARBA" id="ARBA00048505"/>
    </source>
</evidence>
<dbReference type="InterPro" id="IPR052159">
    <property type="entry name" value="Competence_DNA_uptake"/>
</dbReference>
<proteinExistence type="predicted"/>
<dbReference type="Gene3D" id="3.60.15.10">
    <property type="entry name" value="Ribonuclease Z/Hydroxyacylglutathione hydrolase-like"/>
    <property type="match status" value="1"/>
</dbReference>
<dbReference type="Proteomes" id="UP001597262">
    <property type="component" value="Unassembled WGS sequence"/>
</dbReference>
<sequence length="282" mass="30560">MLLSGCGISIEGTVGGEALNNSSNSPGVTSTSELRVIFLDVGQGASQLIISPSGKTMLIDAGNNSQEQAMIQYLHKYGVNRLDIVIGTHPDADHIGGLDRVIRNMDIGEVYMPKVTSNTQTFKSVLEAIRSKGLKVKTAKAGLELKFDDKVQVRMLAPVKPAEDNNNMSAVAKVTYGNTSYLLTGDAERDSEKEMIASGANLQADVLLVGHHGSKSSTSERFLNAVNPKYTVIQVGENSYGHPTKLILDRLAKHHTKIYRNDRQGTVEIASDGEKYKITTER</sequence>
<dbReference type="RefSeq" id="WP_379318146.1">
    <property type="nucleotide sequence ID" value="NZ_JBHTLM010000004.1"/>
</dbReference>
<dbReference type="InterPro" id="IPR001279">
    <property type="entry name" value="Metallo-B-lactamas"/>
</dbReference>
<comment type="catalytic activity">
    <reaction evidence="1">
        <text>3',5'-cyclic CMP + H2O = CMP + H(+)</text>
        <dbReference type="Rhea" id="RHEA:72675"/>
        <dbReference type="ChEBI" id="CHEBI:15377"/>
        <dbReference type="ChEBI" id="CHEBI:15378"/>
        <dbReference type="ChEBI" id="CHEBI:58003"/>
        <dbReference type="ChEBI" id="CHEBI:60377"/>
    </reaction>
    <physiologicalReaction direction="left-to-right" evidence="1">
        <dbReference type="Rhea" id="RHEA:72676"/>
    </physiologicalReaction>
</comment>
<comment type="function">
    <text evidence="2">Counteracts the endogenous Pycsar antiviral defense system. Phosphodiesterase that enables metal-dependent hydrolysis of host cyclic nucleotide Pycsar defense signals such as cCMP and cUMP.</text>
</comment>
<accession>A0ABW3RWK6</accession>
<protein>
    <submittedName>
        <fullName evidence="5">ComEC/Rec2 family competence protein</fullName>
    </submittedName>
</protein>
<dbReference type="InterPro" id="IPR035681">
    <property type="entry name" value="ComA-like_MBL"/>
</dbReference>
<keyword evidence="6" id="KW-1185">Reference proteome</keyword>
<feature type="domain" description="Metallo-beta-lactamase" evidence="4">
    <location>
        <begin position="43"/>
        <end position="237"/>
    </location>
</feature>
<evidence type="ECO:0000313" key="6">
    <source>
        <dbReference type="Proteomes" id="UP001597262"/>
    </source>
</evidence>
<dbReference type="SMART" id="SM00849">
    <property type="entry name" value="Lactamase_B"/>
    <property type="match status" value="1"/>
</dbReference>
<reference evidence="6" key="1">
    <citation type="journal article" date="2019" name="Int. J. Syst. Evol. Microbiol.">
        <title>The Global Catalogue of Microorganisms (GCM) 10K type strain sequencing project: providing services to taxonomists for standard genome sequencing and annotation.</title>
        <authorList>
            <consortium name="The Broad Institute Genomics Platform"/>
            <consortium name="The Broad Institute Genome Sequencing Center for Infectious Disease"/>
            <person name="Wu L."/>
            <person name="Ma J."/>
        </authorList>
    </citation>
    <scope>NUCLEOTIDE SEQUENCE [LARGE SCALE GENOMIC DNA]</scope>
    <source>
        <strain evidence="6">CCUG 59189</strain>
    </source>
</reference>
<dbReference type="SUPFAM" id="SSF56281">
    <property type="entry name" value="Metallo-hydrolase/oxidoreductase"/>
    <property type="match status" value="1"/>
</dbReference>
<name>A0ABW3RWK6_9BACL</name>
<dbReference type="Pfam" id="PF00753">
    <property type="entry name" value="Lactamase_B"/>
    <property type="match status" value="1"/>
</dbReference>
<comment type="catalytic activity">
    <reaction evidence="3">
        <text>3',5'-cyclic UMP + H2O = UMP + H(+)</text>
        <dbReference type="Rhea" id="RHEA:70575"/>
        <dbReference type="ChEBI" id="CHEBI:15377"/>
        <dbReference type="ChEBI" id="CHEBI:15378"/>
        <dbReference type="ChEBI" id="CHEBI:57865"/>
        <dbReference type="ChEBI" id="CHEBI:184387"/>
    </reaction>
    <physiologicalReaction direction="left-to-right" evidence="3">
        <dbReference type="Rhea" id="RHEA:70576"/>
    </physiologicalReaction>
</comment>
<organism evidence="5 6">
    <name type="scientific">Paenibacillus puldeungensis</name>
    <dbReference type="NCBI Taxonomy" id="696536"/>
    <lineage>
        <taxon>Bacteria</taxon>
        <taxon>Bacillati</taxon>
        <taxon>Bacillota</taxon>
        <taxon>Bacilli</taxon>
        <taxon>Bacillales</taxon>
        <taxon>Paenibacillaceae</taxon>
        <taxon>Paenibacillus</taxon>
    </lineage>
</organism>
<dbReference type="EMBL" id="JBHTLM010000004">
    <property type="protein sequence ID" value="MFD1176105.1"/>
    <property type="molecule type" value="Genomic_DNA"/>
</dbReference>
<dbReference type="CDD" id="cd07731">
    <property type="entry name" value="ComA-like_MBL-fold"/>
    <property type="match status" value="1"/>
</dbReference>